<keyword evidence="2" id="KW-1185">Reference proteome</keyword>
<accession>A0ABD2YNJ2</accession>
<dbReference type="AlphaFoldDB" id="A0ABD2YNJ2"/>
<evidence type="ECO:0008006" key="3">
    <source>
        <dbReference type="Google" id="ProtNLM"/>
    </source>
</evidence>
<protein>
    <recommendedName>
        <fullName evidence="3">Adenylate kinase</fullName>
    </recommendedName>
</protein>
<name>A0ABD2YNJ2_9GENT</name>
<gene>
    <name evidence="1" type="ORF">ACH5RR_032505</name>
</gene>
<evidence type="ECO:0000313" key="2">
    <source>
        <dbReference type="Proteomes" id="UP001630127"/>
    </source>
</evidence>
<reference evidence="1 2" key="1">
    <citation type="submission" date="2024-11" db="EMBL/GenBank/DDBJ databases">
        <title>A near-complete genome assembly of Cinchona calisaya.</title>
        <authorList>
            <person name="Lian D.C."/>
            <person name="Zhao X.W."/>
            <person name="Wei L."/>
        </authorList>
    </citation>
    <scope>NUCLEOTIDE SEQUENCE [LARGE SCALE GENOMIC DNA]</scope>
    <source>
        <tissue evidence="1">Nenye</tissue>
    </source>
</reference>
<proteinExistence type="predicted"/>
<organism evidence="1 2">
    <name type="scientific">Cinchona calisaya</name>
    <dbReference type="NCBI Taxonomy" id="153742"/>
    <lineage>
        <taxon>Eukaryota</taxon>
        <taxon>Viridiplantae</taxon>
        <taxon>Streptophyta</taxon>
        <taxon>Embryophyta</taxon>
        <taxon>Tracheophyta</taxon>
        <taxon>Spermatophyta</taxon>
        <taxon>Magnoliopsida</taxon>
        <taxon>eudicotyledons</taxon>
        <taxon>Gunneridae</taxon>
        <taxon>Pentapetalae</taxon>
        <taxon>asterids</taxon>
        <taxon>lamiids</taxon>
        <taxon>Gentianales</taxon>
        <taxon>Rubiaceae</taxon>
        <taxon>Cinchonoideae</taxon>
        <taxon>Cinchoneae</taxon>
        <taxon>Cinchona</taxon>
    </lineage>
</organism>
<comment type="caution">
    <text evidence="1">The sequence shown here is derived from an EMBL/GenBank/DDBJ whole genome shotgun (WGS) entry which is preliminary data.</text>
</comment>
<dbReference type="EMBL" id="JBJUIK010000013">
    <property type="protein sequence ID" value="KAL3507123.1"/>
    <property type="molecule type" value="Genomic_DNA"/>
</dbReference>
<evidence type="ECO:0000313" key="1">
    <source>
        <dbReference type="EMBL" id="KAL3507123.1"/>
    </source>
</evidence>
<dbReference type="Proteomes" id="UP001630127">
    <property type="component" value="Unassembled WGS sequence"/>
</dbReference>
<sequence length="101" mass="11760">MNESGNDKFLIDGFRRIEENRASFELTGIEPAFVLFFDFPEEEMERRLLSRNQIDVAKPVEEVFEAVKVIFTPSNDEVKLCRPLILHPLKCEQNAENVWSS</sequence>
<dbReference type="InterPro" id="IPR027417">
    <property type="entry name" value="P-loop_NTPase"/>
</dbReference>
<dbReference type="SUPFAM" id="SSF52540">
    <property type="entry name" value="P-loop containing nucleoside triphosphate hydrolases"/>
    <property type="match status" value="1"/>
</dbReference>
<dbReference type="Gene3D" id="3.40.50.300">
    <property type="entry name" value="P-loop containing nucleotide triphosphate hydrolases"/>
    <property type="match status" value="1"/>
</dbReference>